<dbReference type="RefSeq" id="XP_014667444.1">
    <property type="nucleotide sequence ID" value="XM_014811958.1"/>
</dbReference>
<feature type="transmembrane region" description="Helical" evidence="1">
    <location>
        <begin position="43"/>
        <end position="60"/>
    </location>
</feature>
<evidence type="ECO:0000313" key="7">
    <source>
        <dbReference type="RefSeq" id="XP_014667446.1"/>
    </source>
</evidence>
<dbReference type="Pfam" id="PF12146">
    <property type="entry name" value="Hydrolase_4"/>
    <property type="match status" value="1"/>
</dbReference>
<keyword evidence="3" id="KW-1185">Reference proteome</keyword>
<dbReference type="Proteomes" id="UP000695022">
    <property type="component" value="Unplaced"/>
</dbReference>
<keyword evidence="1" id="KW-0472">Membrane</keyword>
<dbReference type="GeneID" id="106809016"/>
<keyword evidence="1" id="KW-0812">Transmembrane</keyword>
<feature type="domain" description="Serine aminopeptidase S33" evidence="2">
    <location>
        <begin position="140"/>
        <end position="230"/>
    </location>
</feature>
<name>A0ABM1E5H2_PRICU</name>
<dbReference type="InterPro" id="IPR029058">
    <property type="entry name" value="AB_hydrolase_fold"/>
</dbReference>
<accession>A0ABM1E5H2</accession>
<gene>
    <name evidence="4 5 6 7 8" type="primary">LOC106809016</name>
</gene>
<reference evidence="4 5" key="1">
    <citation type="submission" date="2025-05" db="UniProtKB">
        <authorList>
            <consortium name="RefSeq"/>
        </authorList>
    </citation>
    <scope>IDENTIFICATION</scope>
</reference>
<evidence type="ECO:0000313" key="6">
    <source>
        <dbReference type="RefSeq" id="XP_014667445.1"/>
    </source>
</evidence>
<dbReference type="InterPro" id="IPR022742">
    <property type="entry name" value="Hydrolase_4"/>
</dbReference>
<dbReference type="RefSeq" id="XP_014667443.1">
    <property type="nucleotide sequence ID" value="XM_014811957.1"/>
</dbReference>
<evidence type="ECO:0000313" key="3">
    <source>
        <dbReference type="Proteomes" id="UP000695022"/>
    </source>
</evidence>
<evidence type="ECO:0000313" key="8">
    <source>
        <dbReference type="RefSeq" id="XP_014667447.1"/>
    </source>
</evidence>
<dbReference type="RefSeq" id="XP_014667446.1">
    <property type="nucleotide sequence ID" value="XM_014811960.1"/>
</dbReference>
<evidence type="ECO:0000259" key="2">
    <source>
        <dbReference type="Pfam" id="PF12146"/>
    </source>
</evidence>
<protein>
    <submittedName>
        <fullName evidence="4 5">Alpha/beta hydrolase domain-containing protein 13-like</fullName>
    </submittedName>
</protein>
<keyword evidence="1" id="KW-1133">Transmembrane helix</keyword>
<organism evidence="3 4">
    <name type="scientific">Priapulus caudatus</name>
    <name type="common">Priapulid worm</name>
    <dbReference type="NCBI Taxonomy" id="37621"/>
    <lineage>
        <taxon>Eukaryota</taxon>
        <taxon>Metazoa</taxon>
        <taxon>Ecdysozoa</taxon>
        <taxon>Scalidophora</taxon>
        <taxon>Priapulida</taxon>
        <taxon>Priapulimorpha</taxon>
        <taxon>Priapulimorphida</taxon>
        <taxon>Priapulidae</taxon>
        <taxon>Priapulus</taxon>
    </lineage>
</organism>
<dbReference type="Gene3D" id="3.40.50.1820">
    <property type="entry name" value="alpha/beta hydrolase"/>
    <property type="match status" value="1"/>
</dbReference>
<evidence type="ECO:0000256" key="1">
    <source>
        <dbReference type="SAM" id="Phobius"/>
    </source>
</evidence>
<evidence type="ECO:0000313" key="4">
    <source>
        <dbReference type="RefSeq" id="XP_014667443.1"/>
    </source>
</evidence>
<dbReference type="PANTHER" id="PTHR12277">
    <property type="entry name" value="ALPHA/BETA HYDROLASE DOMAIN-CONTAINING PROTEIN"/>
    <property type="match status" value="1"/>
</dbReference>
<dbReference type="SUPFAM" id="SSF53474">
    <property type="entry name" value="alpha/beta-Hydrolases"/>
    <property type="match status" value="1"/>
</dbReference>
<evidence type="ECO:0000313" key="5">
    <source>
        <dbReference type="RefSeq" id="XP_014667444.1"/>
    </source>
</evidence>
<proteinExistence type="predicted"/>
<dbReference type="RefSeq" id="XP_014667447.1">
    <property type="nucleotide sequence ID" value="XM_014811961.1"/>
</dbReference>
<sequence>MVKIRTQLPRGPVLPHHVQNSKSTGFTLIERVAKLVIKTIMNFWYMCGVAVLTIFLLYQINGHLSIGVLLVFAITALLYNASDLLLYHPDQPPHSRFFVESPRMYGLSLYENIFIRSKDGVRVNMILLKQPENYCQLVPTIVYLHGNAGNIGHRLQNAKGLFTQCGCNVLLLEWRGYGRSEGVPSEEGIYHDAQAAIDLLLQRPDIDRKKLIVFGRSLGGAVAIDLSARPYYCDKILLTVVENTFTSIPDMGSIMLKSSWIRCLPLWCFKNLYHSKLKISKVKTPTLFISGLADHLVPPEMIRELYELSGSSIKRLLTFEGGTHNETWMSPDYYLKINNFLDDTIFLMEELRRSQPHSSADIFESPPADDDVFVL</sequence>
<dbReference type="RefSeq" id="XP_014667445.1">
    <property type="nucleotide sequence ID" value="XM_014811959.1"/>
</dbReference>
<dbReference type="PANTHER" id="PTHR12277:SF81">
    <property type="entry name" value="PROTEIN ABHD13"/>
    <property type="match status" value="1"/>
</dbReference>